<keyword evidence="2 3" id="KW-0808">Transferase</keyword>
<comment type="similarity">
    <text evidence="3">Belongs to the glycosyltransferase 11 family.</text>
</comment>
<dbReference type="PANTHER" id="PTHR11927">
    <property type="entry name" value="GALACTOSIDE 2-L-FUCOSYLTRANSFERASE"/>
    <property type="match status" value="1"/>
</dbReference>
<protein>
    <recommendedName>
        <fullName evidence="3">L-Fucosyltransferase</fullName>
        <ecNumber evidence="3">2.4.1.-</ecNumber>
    </recommendedName>
</protein>
<evidence type="ECO:0000256" key="2">
    <source>
        <dbReference type="ARBA" id="ARBA00022679"/>
    </source>
</evidence>
<name>A0A6J8AA34_MYTCO</name>
<proteinExistence type="inferred from homology"/>
<comment type="pathway">
    <text evidence="3">Protein modification; protein glycosylation.</text>
</comment>
<dbReference type="EMBL" id="CACVKT020000934">
    <property type="protein sequence ID" value="CAC5364078.1"/>
    <property type="molecule type" value="Genomic_DNA"/>
</dbReference>
<dbReference type="AlphaFoldDB" id="A0A6J8AA34"/>
<keyword evidence="1 3" id="KW-0328">Glycosyltransferase</keyword>
<keyword evidence="3" id="KW-0325">Glycoprotein</keyword>
<dbReference type="EC" id="2.4.1.-" evidence="3"/>
<dbReference type="Proteomes" id="UP000507470">
    <property type="component" value="Unassembled WGS sequence"/>
</dbReference>
<dbReference type="GO" id="GO:0005975">
    <property type="term" value="P:carbohydrate metabolic process"/>
    <property type="evidence" value="ECO:0007669"/>
    <property type="project" value="InterPro"/>
</dbReference>
<keyword evidence="5" id="KW-1185">Reference proteome</keyword>
<dbReference type="GO" id="GO:0008107">
    <property type="term" value="F:galactoside 2-alpha-L-fucosyltransferase activity"/>
    <property type="evidence" value="ECO:0007669"/>
    <property type="project" value="InterPro"/>
</dbReference>
<dbReference type="OrthoDB" id="6090518at2759"/>
<evidence type="ECO:0000256" key="3">
    <source>
        <dbReference type="RuleBase" id="RU363129"/>
    </source>
</evidence>
<organism evidence="4 5">
    <name type="scientific">Mytilus coruscus</name>
    <name type="common">Sea mussel</name>
    <dbReference type="NCBI Taxonomy" id="42192"/>
    <lineage>
        <taxon>Eukaryota</taxon>
        <taxon>Metazoa</taxon>
        <taxon>Spiralia</taxon>
        <taxon>Lophotrochozoa</taxon>
        <taxon>Mollusca</taxon>
        <taxon>Bivalvia</taxon>
        <taxon>Autobranchia</taxon>
        <taxon>Pteriomorphia</taxon>
        <taxon>Mytilida</taxon>
        <taxon>Mytiloidea</taxon>
        <taxon>Mytilidae</taxon>
        <taxon>Mytilinae</taxon>
        <taxon>Mytilus</taxon>
    </lineage>
</organism>
<keyword evidence="3" id="KW-0333">Golgi apparatus</keyword>
<evidence type="ECO:0000256" key="1">
    <source>
        <dbReference type="ARBA" id="ARBA00022676"/>
    </source>
</evidence>
<reference evidence="4 5" key="1">
    <citation type="submission" date="2020-06" db="EMBL/GenBank/DDBJ databases">
        <authorList>
            <person name="Li R."/>
            <person name="Bekaert M."/>
        </authorList>
    </citation>
    <scope>NUCLEOTIDE SEQUENCE [LARGE SCALE GENOMIC DNA]</scope>
    <source>
        <strain evidence="5">wild</strain>
    </source>
</reference>
<sequence length="177" mass="20436">MEYFFPFRKLLREQLTFRKEILKIANENIAKILSKFGNISGYNITLVGVHIRRGYMVNMGDNGFNVASPEYLTRAVDYFKDRYQNIIFIVASNGMSWAQRNMPSNISVEFIQNSAVVDMATLATCNNTIITVGSFGWWSGWLAGREVTYFKWQDKPGSGYAKRINYKDYFYPGWIGL</sequence>
<comment type="subcellular location">
    <subcellularLocation>
        <location evidence="3">Golgi apparatus</location>
        <location evidence="3">Golgi stack membrane</location>
        <topology evidence="3">Single-pass type II membrane protein</topology>
    </subcellularLocation>
</comment>
<gene>
    <name evidence="4" type="ORF">MCOR_5254</name>
</gene>
<dbReference type="UniPathway" id="UPA00378"/>
<evidence type="ECO:0000313" key="4">
    <source>
        <dbReference type="EMBL" id="CAC5364078.1"/>
    </source>
</evidence>
<accession>A0A6J8AA34</accession>
<evidence type="ECO:0000313" key="5">
    <source>
        <dbReference type="Proteomes" id="UP000507470"/>
    </source>
</evidence>
<keyword evidence="3" id="KW-0812">Transmembrane</keyword>
<dbReference type="InterPro" id="IPR002516">
    <property type="entry name" value="Glyco_trans_11"/>
</dbReference>
<keyword evidence="3" id="KW-0735">Signal-anchor</keyword>
<dbReference type="Pfam" id="PF01531">
    <property type="entry name" value="Glyco_transf_11"/>
    <property type="match status" value="1"/>
</dbReference>
<dbReference type="PANTHER" id="PTHR11927:SF9">
    <property type="entry name" value="L-FUCOSYLTRANSFERASE"/>
    <property type="match status" value="1"/>
</dbReference>
<dbReference type="GO" id="GO:0032580">
    <property type="term" value="C:Golgi cisterna membrane"/>
    <property type="evidence" value="ECO:0007669"/>
    <property type="project" value="UniProtKB-SubCell"/>
</dbReference>